<comment type="caution">
    <text evidence="1">The sequence shown here is derived from an EMBL/GenBank/DDBJ whole genome shotgun (WGS) entry which is preliminary data.</text>
</comment>
<proteinExistence type="predicted"/>
<organism evidence="1 2">
    <name type="scientific">Thermostichus vulcanus str. 'Rupite'</name>
    <dbReference type="NCBI Taxonomy" id="2813851"/>
    <lineage>
        <taxon>Bacteria</taxon>
        <taxon>Bacillati</taxon>
        <taxon>Cyanobacteriota</taxon>
        <taxon>Cyanophyceae</taxon>
        <taxon>Thermostichales</taxon>
        <taxon>Thermostichaceae</taxon>
        <taxon>Thermostichus</taxon>
    </lineage>
</organism>
<name>A0ABT0C901_THEVL</name>
<evidence type="ECO:0000313" key="1">
    <source>
        <dbReference type="EMBL" id="MCJ2542255.1"/>
    </source>
</evidence>
<protein>
    <submittedName>
        <fullName evidence="1">Uncharacterized protein</fullName>
    </submittedName>
</protein>
<keyword evidence="2" id="KW-1185">Reference proteome</keyword>
<gene>
    <name evidence="1" type="ORF">JX360_04935</name>
</gene>
<sequence length="59" mass="6772">MSTRSQPKPCQHCSQAVHIRYGIQFEATGRWWLVCPTCWDPLSRNNPFCRYGGTWKAGG</sequence>
<dbReference type="EMBL" id="JAFIRA010000008">
    <property type="protein sequence ID" value="MCJ2542255.1"/>
    <property type="molecule type" value="Genomic_DNA"/>
</dbReference>
<accession>A0ABT0C901</accession>
<evidence type="ECO:0000313" key="2">
    <source>
        <dbReference type="Proteomes" id="UP000830835"/>
    </source>
</evidence>
<dbReference type="RefSeq" id="WP_244349488.1">
    <property type="nucleotide sequence ID" value="NZ_JAFIRA010000008.1"/>
</dbReference>
<reference evidence="1" key="1">
    <citation type="submission" date="2021-02" db="EMBL/GenBank/DDBJ databases">
        <title>The CRISPR/cas machinery reduction and long-range gene transfer in the hot spring cyanobacterium Synechococcus.</title>
        <authorList>
            <person name="Dvorak P."/>
            <person name="Jahodarova E."/>
            <person name="Hasler P."/>
            <person name="Poulickova A."/>
        </authorList>
    </citation>
    <scope>NUCLEOTIDE SEQUENCE</scope>
    <source>
        <strain evidence="1">Rupite</strain>
    </source>
</reference>
<dbReference type="Proteomes" id="UP000830835">
    <property type="component" value="Unassembled WGS sequence"/>
</dbReference>